<dbReference type="STRING" id="1121328.JWYL7_1153"/>
<feature type="transmembrane region" description="Helical" evidence="1">
    <location>
        <begin position="7"/>
        <end position="35"/>
    </location>
</feature>
<accession>A0A150FR79</accession>
<evidence type="ECO:0000313" key="2">
    <source>
        <dbReference type="EMBL" id="KXZ40078.1"/>
    </source>
</evidence>
<evidence type="ECO:0000313" key="5">
    <source>
        <dbReference type="Proteomes" id="UP000323392"/>
    </source>
</evidence>
<keyword evidence="1" id="KW-0472">Membrane</keyword>
<proteinExistence type="predicted"/>
<keyword evidence="1" id="KW-1133">Transmembrane helix</keyword>
<reference evidence="2 4" key="1">
    <citation type="submission" date="2016-02" db="EMBL/GenBank/DDBJ databases">
        <title>Draft genome sequence for Clostridium paradoxum JW-YL-7.</title>
        <authorList>
            <person name="Utturkar S.M."/>
            <person name="Lancaster A."/>
            <person name="Poole F.L."/>
            <person name="Adams M.W."/>
            <person name="Brown S.D."/>
        </authorList>
    </citation>
    <scope>NUCLEOTIDE SEQUENCE [LARGE SCALE GENOMIC DNA]</scope>
    <source>
        <strain evidence="2 4">JW-YL-7</strain>
    </source>
</reference>
<dbReference type="Proteomes" id="UP000323392">
    <property type="component" value="Unassembled WGS sequence"/>
</dbReference>
<organism evidence="2 4">
    <name type="scientific">Alkalithermobacter thermoalcaliphilus JW-YL-7 = DSM 7308</name>
    <dbReference type="NCBI Taxonomy" id="1121328"/>
    <lineage>
        <taxon>Bacteria</taxon>
        <taxon>Bacillati</taxon>
        <taxon>Bacillota</taxon>
        <taxon>Clostridia</taxon>
        <taxon>Peptostreptococcales</taxon>
        <taxon>Tepidibacteraceae</taxon>
        <taxon>Alkalithermobacter</taxon>
    </lineage>
</organism>
<evidence type="ECO:0000256" key="1">
    <source>
        <dbReference type="SAM" id="Phobius"/>
    </source>
</evidence>
<sequence length="365" mass="43021">MKNQKGYILISTLIIFSAMLIIGFTILGISVSNYYSKNLNLKSKQCFYLAESGLDFAYLKIRNEVQSAIEYAKNQTDNFIENYLKQELLNNNEYIQINILNSDIYYFLDKEKIEKVLADEFNKHYRAYFLGNRRNEFISNIKTLTNDDVLVQIENNLVEFRDGKIRFTLLSKYSLDDIQKEISSQVHISIPESYMNYKIDTRKIKKNLIYEKGIIAFNRIHPTRFLSEDNILQGNVINIDEYVNLENKVSIRQEDECIYIGKEDIILDENIKSGIIITQGNITINTNKFSGILISKGDIYIQNDFNFIYDNIKNIQLILKYDLFKYFREDNLQEFIFLETISASDVLGYKDVDSLIEYKNWVRRR</sequence>
<dbReference type="OrthoDB" id="1752036at2"/>
<dbReference type="EMBL" id="FRBG01000009">
    <property type="protein sequence ID" value="SHL00802.1"/>
    <property type="molecule type" value="Genomic_DNA"/>
</dbReference>
<dbReference type="EMBL" id="LSFY01000001">
    <property type="protein sequence ID" value="KXZ40078.1"/>
    <property type="molecule type" value="Genomic_DNA"/>
</dbReference>
<dbReference type="Proteomes" id="UP000092605">
    <property type="component" value="Unassembled WGS sequence"/>
</dbReference>
<keyword evidence="1" id="KW-0812">Transmembrane</keyword>
<reference evidence="3 5" key="2">
    <citation type="submission" date="2016-11" db="EMBL/GenBank/DDBJ databases">
        <authorList>
            <person name="Varghese N."/>
            <person name="Submissions S."/>
        </authorList>
    </citation>
    <scope>NUCLEOTIDE SEQUENCE [LARGE SCALE GENOMIC DNA]</scope>
    <source>
        <strain evidence="3 5">DSM 7308</strain>
    </source>
</reference>
<name>A0A150FR79_CLOPD</name>
<dbReference type="PATRIC" id="fig|1121328.3.peg.1162"/>
<comment type="caution">
    <text evidence="2">The sequence shown here is derived from an EMBL/GenBank/DDBJ whole genome shotgun (WGS) entry which is preliminary data.</text>
</comment>
<dbReference type="AlphaFoldDB" id="A0A150FR79"/>
<keyword evidence="5" id="KW-1185">Reference proteome</keyword>
<protein>
    <submittedName>
        <fullName evidence="2">Uncharacterized protein</fullName>
    </submittedName>
</protein>
<dbReference type="RefSeq" id="WP_066070329.1">
    <property type="nucleotide sequence ID" value="NZ_FRBG01000009.1"/>
</dbReference>
<evidence type="ECO:0000313" key="4">
    <source>
        <dbReference type="Proteomes" id="UP000092605"/>
    </source>
</evidence>
<evidence type="ECO:0000313" key="3">
    <source>
        <dbReference type="EMBL" id="SHL00802.1"/>
    </source>
</evidence>
<gene>
    <name evidence="2" type="ORF">JWYL7_1153</name>
    <name evidence="3" type="ORF">SAMN05661008_01283</name>
</gene>